<organism evidence="3 4">
    <name type="scientific">Symbiobacterium thermophilum</name>
    <dbReference type="NCBI Taxonomy" id="2734"/>
    <lineage>
        <taxon>Bacteria</taxon>
        <taxon>Bacillati</taxon>
        <taxon>Bacillota</taxon>
        <taxon>Clostridia</taxon>
        <taxon>Eubacteriales</taxon>
        <taxon>Symbiobacteriaceae</taxon>
        <taxon>Symbiobacterium</taxon>
    </lineage>
</organism>
<accession>A0A1Y2T5K7</accession>
<dbReference type="Pfam" id="PF03795">
    <property type="entry name" value="YCII"/>
    <property type="match status" value="1"/>
</dbReference>
<dbReference type="PANTHER" id="PTHR37828:SF1">
    <property type="entry name" value="YCII-RELATED DOMAIN-CONTAINING PROTEIN"/>
    <property type="match status" value="1"/>
</dbReference>
<evidence type="ECO:0000313" key="4">
    <source>
        <dbReference type="Proteomes" id="UP000194267"/>
    </source>
</evidence>
<dbReference type="AlphaFoldDB" id="A0A1Y2T5K7"/>
<feature type="non-terminal residue" evidence="3">
    <location>
        <position position="69"/>
    </location>
</feature>
<evidence type="ECO:0000313" key="3">
    <source>
        <dbReference type="EMBL" id="OTA41688.1"/>
    </source>
</evidence>
<dbReference type="EMBL" id="LWLV01000279">
    <property type="protein sequence ID" value="OTA41688.1"/>
    <property type="molecule type" value="Genomic_DNA"/>
</dbReference>
<comment type="caution">
    <text evidence="3">The sequence shown here is derived from an EMBL/GenBank/DDBJ whole genome shotgun (WGS) entry which is preliminary data.</text>
</comment>
<feature type="domain" description="YCII-related" evidence="2">
    <location>
        <begin position="5"/>
        <end position="69"/>
    </location>
</feature>
<dbReference type="PANTHER" id="PTHR37828">
    <property type="entry name" value="GSR2449 PROTEIN"/>
    <property type="match status" value="1"/>
</dbReference>
<comment type="similarity">
    <text evidence="1">Belongs to the YciI family.</text>
</comment>
<reference evidence="4" key="1">
    <citation type="submission" date="2016-04" db="EMBL/GenBank/DDBJ databases">
        <authorList>
            <person name="Antunes L.P."/>
            <person name="Martins L.F."/>
            <person name="Pereira R.V."/>
            <person name="Thomas A.M."/>
            <person name="Barbosa D."/>
            <person name="Nascimento L."/>
            <person name="Silva G.M."/>
            <person name="Condomitti G.W."/>
            <person name="Digiampietri L.A."/>
            <person name="Lombardi K.C."/>
            <person name="Ramos P.L."/>
            <person name="Quaggio R.B."/>
            <person name="Oliveira J.C."/>
            <person name="Pascon R.C."/>
            <person name="Cruz J.B."/>
            <person name="Silva A.M."/>
            <person name="Setubal J.C."/>
        </authorList>
    </citation>
    <scope>NUCLEOTIDE SEQUENCE [LARGE SCALE GENOMIC DNA]</scope>
</reference>
<dbReference type="Gene3D" id="3.30.70.1060">
    <property type="entry name" value="Dimeric alpha+beta barrel"/>
    <property type="match status" value="1"/>
</dbReference>
<dbReference type="Proteomes" id="UP000194267">
    <property type="component" value="Unassembled WGS sequence"/>
</dbReference>
<gene>
    <name evidence="3" type="ORF">A6D92_04550</name>
</gene>
<dbReference type="SUPFAM" id="SSF54909">
    <property type="entry name" value="Dimeric alpha+beta barrel"/>
    <property type="match status" value="1"/>
</dbReference>
<name>A0A1Y2T5K7_SYMTR</name>
<dbReference type="InterPro" id="IPR005545">
    <property type="entry name" value="YCII"/>
</dbReference>
<protein>
    <recommendedName>
        <fullName evidence="2">YCII-related domain-containing protein</fullName>
    </recommendedName>
</protein>
<proteinExistence type="inferred from homology"/>
<sequence length="69" mass="7469">METCYMIRLTRKPGCVITPELMRAHRAHLKRLAEQGRLVLCGPFADKTGGMTIIRAGSLAEAEAVAAAD</sequence>
<dbReference type="InterPro" id="IPR011008">
    <property type="entry name" value="Dimeric_a/b-barrel"/>
</dbReference>
<evidence type="ECO:0000256" key="1">
    <source>
        <dbReference type="ARBA" id="ARBA00007689"/>
    </source>
</evidence>
<evidence type="ECO:0000259" key="2">
    <source>
        <dbReference type="Pfam" id="PF03795"/>
    </source>
</evidence>